<gene>
    <name evidence="10" type="ORF">Q3O60_00360</name>
</gene>
<evidence type="ECO:0000313" key="10">
    <source>
        <dbReference type="EMBL" id="MDP4534648.1"/>
    </source>
</evidence>
<dbReference type="GO" id="GO:0004222">
    <property type="term" value="F:metalloendopeptidase activity"/>
    <property type="evidence" value="ECO:0007669"/>
    <property type="project" value="UniProtKB-EC"/>
</dbReference>
<dbReference type="EC" id="3.4.24.3" evidence="10"/>
<dbReference type="Gene3D" id="1.10.390.20">
    <property type="match status" value="1"/>
</dbReference>
<sequence length="536" mass="63333">MDSIQYSSQLLERHVIELPRLESRLRFLRDLSYEFDWHQLSNEAKAEMTPLLLKLSGHPDFFKSVPEAWRWQEQFSVLSYRYPSTEPSQRLALLQKLQRISSQLPQDQLAADYAWWEAIRAQAFLAVAARNQDDLKQLLNQSRWHEPLLDLVPKASGWQLEHLLWLLAYQHVLLPEDAKEAFDSAVLTALQAQPKLSLQEQKQLFTQRYLTNSFRVRDNCLQEFADWCQLPPLKQALPHQHQCHSGLMIRYRSINNRQLQQLCLQMMAQEDDFHQLLRTERKPVANDWNDRLEVIIFDDYSDYNLYGALHFNIRTNNGGMYLEGTPSDPDNQARFFAFQKFWQPEPFAVWNLEHEYIHYLDGRYASYGPFGHFPSHKVWWSEGLAELISMGKQNPEANRILLDTPAEDVPSLSTIFAASYQDGLDMTYRWSYFTWRFLQSELPERIPELTQALRTDFFAGYLHQLEQVAELHQDSFTAFLQAQQQQTAKRKTEQQEPPILGRYLYRRYLQPAHLLNHEQHFHRLSLSTDTKDQTND</sequence>
<dbReference type="Pfam" id="PF01752">
    <property type="entry name" value="Peptidase_M9"/>
    <property type="match status" value="1"/>
</dbReference>
<accession>A0ABT9GUB2</accession>
<evidence type="ECO:0000256" key="8">
    <source>
        <dbReference type="ARBA" id="ARBA00022833"/>
    </source>
</evidence>
<evidence type="ECO:0000256" key="3">
    <source>
        <dbReference type="ARBA" id="ARBA00022525"/>
    </source>
</evidence>
<organism evidence="10 11">
    <name type="scientific">Alkalimonas collagenimarina</name>
    <dbReference type="NCBI Taxonomy" id="400390"/>
    <lineage>
        <taxon>Bacteria</taxon>
        <taxon>Pseudomonadati</taxon>
        <taxon>Pseudomonadota</taxon>
        <taxon>Gammaproteobacteria</taxon>
        <taxon>Alkalimonas</taxon>
    </lineage>
</organism>
<dbReference type="RefSeq" id="WP_305891920.1">
    <property type="nucleotide sequence ID" value="NZ_JAUZVZ010000001.1"/>
</dbReference>
<dbReference type="Proteomes" id="UP001231616">
    <property type="component" value="Unassembled WGS sequence"/>
</dbReference>
<reference evidence="10 11" key="1">
    <citation type="submission" date="2023-08" db="EMBL/GenBank/DDBJ databases">
        <authorList>
            <person name="Joshi A."/>
            <person name="Thite S."/>
        </authorList>
    </citation>
    <scope>NUCLEOTIDE SEQUENCE [LARGE SCALE GENOMIC DNA]</scope>
    <source>
        <strain evidence="10 11">AC40</strain>
    </source>
</reference>
<dbReference type="PANTHER" id="PTHR13062:SF9">
    <property type="entry name" value="MICROBIAL COLLAGENASE"/>
    <property type="match status" value="1"/>
</dbReference>
<protein>
    <submittedName>
        <fullName evidence="10">Collagenase</fullName>
        <ecNumber evidence="10">3.4.24.3</ecNumber>
    </submittedName>
</protein>
<evidence type="ECO:0000313" key="11">
    <source>
        <dbReference type="Proteomes" id="UP001231616"/>
    </source>
</evidence>
<proteinExistence type="predicted"/>
<dbReference type="PRINTS" id="PR00931">
    <property type="entry name" value="MICOLLPTASE"/>
</dbReference>
<evidence type="ECO:0000256" key="2">
    <source>
        <dbReference type="ARBA" id="ARBA00004613"/>
    </source>
</evidence>
<keyword evidence="3" id="KW-0964">Secreted</keyword>
<keyword evidence="4" id="KW-0645">Protease</keyword>
<name>A0ABT9GUB2_9GAMM</name>
<keyword evidence="9" id="KW-0482">Metalloprotease</keyword>
<keyword evidence="7 10" id="KW-0378">Hydrolase</keyword>
<dbReference type="InterPro" id="IPR002169">
    <property type="entry name" value="Peptidase_M9A/M9B"/>
</dbReference>
<evidence type="ECO:0000256" key="4">
    <source>
        <dbReference type="ARBA" id="ARBA00022670"/>
    </source>
</evidence>
<dbReference type="Gene3D" id="3.40.30.160">
    <property type="entry name" value="Collagenase ColT, N-terminal domain"/>
    <property type="match status" value="1"/>
</dbReference>
<keyword evidence="5" id="KW-0479">Metal-binding</keyword>
<comment type="subcellular location">
    <subcellularLocation>
        <location evidence="2">Secreted</location>
    </subcellularLocation>
</comment>
<evidence type="ECO:0000256" key="1">
    <source>
        <dbReference type="ARBA" id="ARBA00001947"/>
    </source>
</evidence>
<comment type="caution">
    <text evidence="10">The sequence shown here is derived from an EMBL/GenBank/DDBJ whole genome shotgun (WGS) entry which is preliminary data.</text>
</comment>
<keyword evidence="6" id="KW-0732">Signal</keyword>
<keyword evidence="11" id="KW-1185">Reference proteome</keyword>
<dbReference type="PANTHER" id="PTHR13062">
    <property type="entry name" value="COLLAGENASE"/>
    <property type="match status" value="1"/>
</dbReference>
<evidence type="ECO:0000256" key="9">
    <source>
        <dbReference type="ARBA" id="ARBA00023049"/>
    </source>
</evidence>
<evidence type="ECO:0000256" key="6">
    <source>
        <dbReference type="ARBA" id="ARBA00022729"/>
    </source>
</evidence>
<dbReference type="EMBL" id="JAUZVZ010000001">
    <property type="protein sequence ID" value="MDP4534648.1"/>
    <property type="molecule type" value="Genomic_DNA"/>
</dbReference>
<evidence type="ECO:0000256" key="7">
    <source>
        <dbReference type="ARBA" id="ARBA00022801"/>
    </source>
</evidence>
<comment type="cofactor">
    <cofactor evidence="1">
        <name>Zn(2+)</name>
        <dbReference type="ChEBI" id="CHEBI:29105"/>
    </cofactor>
</comment>
<evidence type="ECO:0000256" key="5">
    <source>
        <dbReference type="ARBA" id="ARBA00022723"/>
    </source>
</evidence>
<keyword evidence="8" id="KW-0862">Zinc</keyword>